<keyword evidence="1" id="KW-0812">Transmembrane</keyword>
<evidence type="ECO:0000313" key="2">
    <source>
        <dbReference type="EMBL" id="CAG6786457.1"/>
    </source>
</evidence>
<dbReference type="EMBL" id="HBUF01648353">
    <property type="protein sequence ID" value="CAG6786457.1"/>
    <property type="molecule type" value="Transcribed_RNA"/>
</dbReference>
<dbReference type="EMBL" id="HBUF01339651">
    <property type="protein sequence ID" value="CAG6700995.1"/>
    <property type="molecule type" value="Transcribed_RNA"/>
</dbReference>
<sequence length="100" mass="11461">MCCLGERSNVLPWRVYSITSLSLPYWMSVPALLVWMWKVQCTSIVGKWALHCSRSVIGRVSGHITNIICKWTAEAHLNSNLSISPQRSLDHELRTHLVWT</sequence>
<dbReference type="EMBL" id="HBUF01648352">
    <property type="protein sequence ID" value="CAG6786454.1"/>
    <property type="molecule type" value="Transcribed_RNA"/>
</dbReference>
<keyword evidence="1" id="KW-0472">Membrane</keyword>
<keyword evidence="1" id="KW-1133">Transmembrane helix</keyword>
<organism evidence="2">
    <name type="scientific">Cacopsylla melanoneura</name>
    <dbReference type="NCBI Taxonomy" id="428564"/>
    <lineage>
        <taxon>Eukaryota</taxon>
        <taxon>Metazoa</taxon>
        <taxon>Ecdysozoa</taxon>
        <taxon>Arthropoda</taxon>
        <taxon>Hexapoda</taxon>
        <taxon>Insecta</taxon>
        <taxon>Pterygota</taxon>
        <taxon>Neoptera</taxon>
        <taxon>Paraneoptera</taxon>
        <taxon>Hemiptera</taxon>
        <taxon>Sternorrhyncha</taxon>
        <taxon>Psylloidea</taxon>
        <taxon>Psyllidae</taxon>
        <taxon>Psyllinae</taxon>
        <taxon>Cacopsylla</taxon>
    </lineage>
</organism>
<name>A0A8D9BPW3_9HEMI</name>
<reference evidence="2" key="1">
    <citation type="submission" date="2021-05" db="EMBL/GenBank/DDBJ databases">
        <authorList>
            <person name="Alioto T."/>
            <person name="Alioto T."/>
            <person name="Gomez Garrido J."/>
        </authorList>
    </citation>
    <scope>NUCLEOTIDE SEQUENCE</scope>
</reference>
<feature type="transmembrane region" description="Helical" evidence="1">
    <location>
        <begin position="15"/>
        <end position="37"/>
    </location>
</feature>
<dbReference type="AlphaFoldDB" id="A0A8D9BPW3"/>
<dbReference type="EMBL" id="HBUF01339650">
    <property type="protein sequence ID" value="CAG6700991.1"/>
    <property type="molecule type" value="Transcribed_RNA"/>
</dbReference>
<dbReference type="EMBL" id="HBUF01648354">
    <property type="protein sequence ID" value="CAG6786460.1"/>
    <property type="molecule type" value="Transcribed_RNA"/>
</dbReference>
<accession>A0A8D9BPW3</accession>
<proteinExistence type="predicted"/>
<dbReference type="EMBL" id="HBUF01648355">
    <property type="protein sequence ID" value="CAG6786463.1"/>
    <property type="molecule type" value="Transcribed_RNA"/>
</dbReference>
<dbReference type="EMBL" id="HBUF01164783">
    <property type="protein sequence ID" value="CAG6650947.1"/>
    <property type="molecule type" value="Transcribed_RNA"/>
</dbReference>
<dbReference type="EMBL" id="HBUF01648356">
    <property type="protein sequence ID" value="CAG6786466.1"/>
    <property type="molecule type" value="Transcribed_RNA"/>
</dbReference>
<evidence type="ECO:0000256" key="1">
    <source>
        <dbReference type="SAM" id="Phobius"/>
    </source>
</evidence>
<dbReference type="EMBL" id="HBUF01164784">
    <property type="protein sequence ID" value="CAG6650950.1"/>
    <property type="molecule type" value="Transcribed_RNA"/>
</dbReference>
<dbReference type="EMBL" id="HBUF01648357">
    <property type="protein sequence ID" value="CAG6786469.1"/>
    <property type="molecule type" value="Transcribed_RNA"/>
</dbReference>
<protein>
    <submittedName>
        <fullName evidence="2">Uncharacterized protein</fullName>
    </submittedName>
</protein>